<dbReference type="HOGENOM" id="CLU_1479595_0_0_9"/>
<reference evidence="2" key="1">
    <citation type="submission" date="2005-09" db="EMBL/GenBank/DDBJ databases">
        <title>Complete genome sequence of Clostridium kluyveri and comparative genomics of Clostridia species.</title>
        <authorList>
            <person name="Inui M."/>
            <person name="Nonaka H."/>
            <person name="Shinoda Y."/>
            <person name="Ikenaga Y."/>
            <person name="Abe M."/>
            <person name="Naito K."/>
            <person name="Vertes A.A."/>
            <person name="Yukawa H."/>
        </authorList>
    </citation>
    <scope>NUCLEOTIDE SEQUENCE [LARGE SCALE GENOMIC DNA]</scope>
    <source>
        <strain evidence="2">NBRC 12016</strain>
    </source>
</reference>
<dbReference type="InterPro" id="IPR009097">
    <property type="entry name" value="Cyclic_Pdiesterase"/>
</dbReference>
<evidence type="ECO:0008006" key="3">
    <source>
        <dbReference type="Google" id="ProtNLM"/>
    </source>
</evidence>
<name>B9DY30_CLOK1</name>
<proteinExistence type="predicted"/>
<sequence>MYICKFIWGIEKIMKYYLVALFDKDSYFYIQRIQKNICRKYKLYKNVPMLHITLEIIENPDLEKLTKIISDILKPYKKFKVQINDVGIDSFYKSINLKIENKGYIIRLARQINEILKLHKFNVKENLKDINLKVLLANTSYQMRESNFKEHNKLHENIKIENTCKMVKIDRIELWKAVNNKKEVILRNFPLRDF</sequence>
<dbReference type="Gene3D" id="3.90.1140.10">
    <property type="entry name" value="Cyclic phosphodiesterase"/>
    <property type="match status" value="1"/>
</dbReference>
<dbReference type="KEGG" id="ckr:CKR_0104"/>
<dbReference type="SUPFAM" id="SSF55144">
    <property type="entry name" value="LigT-like"/>
    <property type="match status" value="1"/>
</dbReference>
<accession>B9DY30</accession>
<dbReference type="Proteomes" id="UP000007969">
    <property type="component" value="Chromosome"/>
</dbReference>
<protein>
    <recommendedName>
        <fullName evidence="3">2'-5' RNA ligase</fullName>
    </recommendedName>
</protein>
<evidence type="ECO:0000313" key="2">
    <source>
        <dbReference type="Proteomes" id="UP000007969"/>
    </source>
</evidence>
<dbReference type="AlphaFoldDB" id="B9DY30"/>
<gene>
    <name evidence="1" type="ordered locus">CKR_0104</name>
</gene>
<dbReference type="EMBL" id="AP009049">
    <property type="protein sequence ID" value="BAH05155.1"/>
    <property type="molecule type" value="Genomic_DNA"/>
</dbReference>
<organism evidence="1 2">
    <name type="scientific">Clostridium kluyveri (strain NBRC 12016)</name>
    <dbReference type="NCBI Taxonomy" id="583346"/>
    <lineage>
        <taxon>Bacteria</taxon>
        <taxon>Bacillati</taxon>
        <taxon>Bacillota</taxon>
        <taxon>Clostridia</taxon>
        <taxon>Eubacteriales</taxon>
        <taxon>Clostridiaceae</taxon>
        <taxon>Clostridium</taxon>
    </lineage>
</organism>
<evidence type="ECO:0000313" key="1">
    <source>
        <dbReference type="EMBL" id="BAH05155.1"/>
    </source>
</evidence>